<evidence type="ECO:0000313" key="2">
    <source>
        <dbReference type="Proteomes" id="UP001057402"/>
    </source>
</evidence>
<organism evidence="1 2">
    <name type="scientific">Melastoma candidum</name>
    <dbReference type="NCBI Taxonomy" id="119954"/>
    <lineage>
        <taxon>Eukaryota</taxon>
        <taxon>Viridiplantae</taxon>
        <taxon>Streptophyta</taxon>
        <taxon>Embryophyta</taxon>
        <taxon>Tracheophyta</taxon>
        <taxon>Spermatophyta</taxon>
        <taxon>Magnoliopsida</taxon>
        <taxon>eudicotyledons</taxon>
        <taxon>Gunneridae</taxon>
        <taxon>Pentapetalae</taxon>
        <taxon>rosids</taxon>
        <taxon>malvids</taxon>
        <taxon>Myrtales</taxon>
        <taxon>Melastomataceae</taxon>
        <taxon>Melastomatoideae</taxon>
        <taxon>Melastomateae</taxon>
        <taxon>Melastoma</taxon>
    </lineage>
</organism>
<protein>
    <submittedName>
        <fullName evidence="1">Uncharacterized protein</fullName>
    </submittedName>
</protein>
<dbReference type="EMBL" id="CM042882">
    <property type="protein sequence ID" value="KAI4380428.1"/>
    <property type="molecule type" value="Genomic_DNA"/>
</dbReference>
<accession>A0ACB9RN47</accession>
<reference evidence="2" key="1">
    <citation type="journal article" date="2023" name="Front. Plant Sci.">
        <title>Chromosomal-level genome assembly of Melastoma candidum provides insights into trichome evolution.</title>
        <authorList>
            <person name="Zhong Y."/>
            <person name="Wu W."/>
            <person name="Sun C."/>
            <person name="Zou P."/>
            <person name="Liu Y."/>
            <person name="Dai S."/>
            <person name="Zhou R."/>
        </authorList>
    </citation>
    <scope>NUCLEOTIDE SEQUENCE [LARGE SCALE GENOMIC DNA]</scope>
</reference>
<proteinExistence type="predicted"/>
<comment type="caution">
    <text evidence="1">The sequence shown here is derived from an EMBL/GenBank/DDBJ whole genome shotgun (WGS) entry which is preliminary data.</text>
</comment>
<keyword evidence="2" id="KW-1185">Reference proteome</keyword>
<name>A0ACB9RN47_9MYRT</name>
<gene>
    <name evidence="1" type="ORF">MLD38_006621</name>
</gene>
<evidence type="ECO:0000313" key="1">
    <source>
        <dbReference type="EMBL" id="KAI4380428.1"/>
    </source>
</evidence>
<dbReference type="Proteomes" id="UP001057402">
    <property type="component" value="Chromosome 3"/>
</dbReference>
<sequence length="358" mass="41728">MALDDRSSVYVGDLPYDSTDDSLHEIFSHYGSIVAVKIINDRNIRGRCYGFVTFTNPRSADDAISDMNGREVGGRILKVNRVNTRGGRMGFGGRGGGRHDMRRGFDRDRGRVREIDYNRDRERHWDRYSERERSRDRDLSRERDGDWDRDRDRSEEQHARDRDRGRHHYGDRDRDGDDDDHNDERDYSPADDVDFDEGRGTGGSDARDKDKRLRKRKGGRSSSIDRRSREFSMELDDYTSFDKAREQLDQWIQKREELKEEVSHLEERLDGEQRLVSDLQNKSTKLEDSLTSAKKSTSQRKVLLTKLHKGFLHVRECSDKLRSLELEFQSLVDSAMRESELGDDIPLRRHGLAANGSI</sequence>